<reference evidence="3" key="1">
    <citation type="journal article" date="2019" name="Int. J. Syst. Evol. Microbiol.">
        <title>The Global Catalogue of Microorganisms (GCM) 10K type strain sequencing project: providing services to taxonomists for standard genome sequencing and annotation.</title>
        <authorList>
            <consortium name="The Broad Institute Genomics Platform"/>
            <consortium name="The Broad Institute Genome Sequencing Center for Infectious Disease"/>
            <person name="Wu L."/>
            <person name="Ma J."/>
        </authorList>
    </citation>
    <scope>NUCLEOTIDE SEQUENCE [LARGE SCALE GENOMIC DNA]</scope>
    <source>
        <strain evidence="3">KCTC 52644</strain>
    </source>
</reference>
<proteinExistence type="predicted"/>
<dbReference type="PANTHER" id="PTHR13887:SF41">
    <property type="entry name" value="THIOREDOXIN SUPERFAMILY PROTEIN"/>
    <property type="match status" value="1"/>
</dbReference>
<dbReference type="InterPro" id="IPR001853">
    <property type="entry name" value="DSBA-like_thioredoxin_dom"/>
</dbReference>
<evidence type="ECO:0000313" key="3">
    <source>
        <dbReference type="Proteomes" id="UP001597549"/>
    </source>
</evidence>
<dbReference type="CDD" id="cd03024">
    <property type="entry name" value="DsbA_FrnE"/>
    <property type="match status" value="1"/>
</dbReference>
<gene>
    <name evidence="2" type="ORF">ACFSX9_12275</name>
</gene>
<protein>
    <submittedName>
        <fullName evidence="2">DsbA family protein</fullName>
    </submittedName>
</protein>
<dbReference type="Pfam" id="PF01323">
    <property type="entry name" value="DSBA"/>
    <property type="match status" value="1"/>
</dbReference>
<dbReference type="SUPFAM" id="SSF52833">
    <property type="entry name" value="Thioredoxin-like"/>
    <property type="match status" value="1"/>
</dbReference>
<evidence type="ECO:0000259" key="1">
    <source>
        <dbReference type="Pfam" id="PF01323"/>
    </source>
</evidence>
<dbReference type="Gene3D" id="3.40.30.10">
    <property type="entry name" value="Glutaredoxin"/>
    <property type="match status" value="1"/>
</dbReference>
<keyword evidence="3" id="KW-1185">Reference proteome</keyword>
<comment type="caution">
    <text evidence="2">The sequence shown here is derived from an EMBL/GenBank/DDBJ whole genome shotgun (WGS) entry which is preliminary data.</text>
</comment>
<feature type="domain" description="DSBA-like thioredoxin" evidence="1">
    <location>
        <begin position="7"/>
        <end position="208"/>
    </location>
</feature>
<sequence>MENKMKIEIWSDVMCPFCYIGKRNLENALEQFTESKEIEVVWKSYQLDAEMPQVAEESYIDYLVQRKRMPIDQVEQMLAGVTESAKQVGLTYNLDKSVLVNSLNAHKLLQFANTKGLGNELEERLFSAFFTEGKNIADLATLSQLGKEIGLDEAALQTAFTDDNYAYRIAQDIAEARHIGVQGVPFFGLDSRYGVSGAQPPAVLLENITTAFAEWRERNPKSVLKMTSEGPSCTPDGICE</sequence>
<evidence type="ECO:0000313" key="2">
    <source>
        <dbReference type="EMBL" id="MFD2909507.1"/>
    </source>
</evidence>
<name>A0ABW5ZA20_9FLAO</name>
<dbReference type="Proteomes" id="UP001597549">
    <property type="component" value="Unassembled WGS sequence"/>
</dbReference>
<dbReference type="InterPro" id="IPR036249">
    <property type="entry name" value="Thioredoxin-like_sf"/>
</dbReference>
<dbReference type="PANTHER" id="PTHR13887">
    <property type="entry name" value="GLUTATHIONE S-TRANSFERASE KAPPA"/>
    <property type="match status" value="1"/>
</dbReference>
<dbReference type="EMBL" id="JBHUOL010000018">
    <property type="protein sequence ID" value="MFD2909507.1"/>
    <property type="molecule type" value="Genomic_DNA"/>
</dbReference>
<organism evidence="2 3">
    <name type="scientific">Flavobacterium ardleyense</name>
    <dbReference type="NCBI Taxonomy" id="2038737"/>
    <lineage>
        <taxon>Bacteria</taxon>
        <taxon>Pseudomonadati</taxon>
        <taxon>Bacteroidota</taxon>
        <taxon>Flavobacteriia</taxon>
        <taxon>Flavobacteriales</taxon>
        <taxon>Flavobacteriaceae</taxon>
        <taxon>Flavobacterium</taxon>
    </lineage>
</organism>
<accession>A0ABW5ZA20</accession>